<organism evidence="1 2">
    <name type="scientific">Gelidibacter salicanalis</name>
    <dbReference type="NCBI Taxonomy" id="291193"/>
    <lineage>
        <taxon>Bacteria</taxon>
        <taxon>Pseudomonadati</taxon>
        <taxon>Bacteroidota</taxon>
        <taxon>Flavobacteriia</taxon>
        <taxon>Flavobacteriales</taxon>
        <taxon>Flavobacteriaceae</taxon>
        <taxon>Gelidibacter</taxon>
    </lineage>
</organism>
<dbReference type="Proteomes" id="UP000662373">
    <property type="component" value="Unassembled WGS sequence"/>
</dbReference>
<keyword evidence="2" id="KW-1185">Reference proteome</keyword>
<protein>
    <submittedName>
        <fullName evidence="1">YdeI/OmpD-associated family protein</fullName>
    </submittedName>
</protein>
<dbReference type="EMBL" id="JAEHJZ010000018">
    <property type="protein sequence ID" value="MBJ7880628.1"/>
    <property type="molecule type" value="Genomic_DNA"/>
</dbReference>
<dbReference type="AlphaFoldDB" id="A0A934KUT9"/>
<sequence length="71" mass="8199">MKTTSEFEMPVEFKEALEDNADLNNAFQSLTPGRQRGYLLYFTDAKLSKTRQSRIKRFSTKILTGKGLHDK</sequence>
<accession>A0A934KUT9</accession>
<comment type="caution">
    <text evidence="1">The sequence shown here is derived from an EMBL/GenBank/DDBJ whole genome shotgun (WGS) entry which is preliminary data.</text>
</comment>
<evidence type="ECO:0000313" key="1">
    <source>
        <dbReference type="EMBL" id="MBJ7880628.1"/>
    </source>
</evidence>
<dbReference type="Pfam" id="PF13376">
    <property type="entry name" value="OmdA"/>
    <property type="match status" value="1"/>
</dbReference>
<reference evidence="1 2" key="1">
    <citation type="submission" date="2020-09" db="EMBL/GenBank/DDBJ databases">
        <title>Draft genome of Gelidibacter salicanalis PAMC21136.</title>
        <authorList>
            <person name="Park H."/>
        </authorList>
    </citation>
    <scope>NUCLEOTIDE SEQUENCE [LARGE SCALE GENOMIC DNA]</scope>
    <source>
        <strain evidence="1 2">PAMC21136</strain>
    </source>
</reference>
<name>A0A934KUT9_9FLAO</name>
<proteinExistence type="predicted"/>
<gene>
    <name evidence="1" type="ORF">JEM65_08205</name>
</gene>
<dbReference type="RefSeq" id="WP_199598466.1">
    <property type="nucleotide sequence ID" value="NZ_JAEHJZ010000018.1"/>
</dbReference>
<evidence type="ECO:0000313" key="2">
    <source>
        <dbReference type="Proteomes" id="UP000662373"/>
    </source>
</evidence>